<feature type="compositionally biased region" description="Low complexity" evidence="1">
    <location>
        <begin position="195"/>
        <end position="228"/>
    </location>
</feature>
<proteinExistence type="predicted"/>
<keyword evidence="3" id="KW-1185">Reference proteome</keyword>
<feature type="region of interest" description="Disordered" evidence="1">
    <location>
        <begin position="267"/>
        <end position="327"/>
    </location>
</feature>
<comment type="caution">
    <text evidence="2">The sequence shown here is derived from an EMBL/GenBank/DDBJ whole genome shotgun (WGS) entry which is preliminary data.</text>
</comment>
<dbReference type="RefSeq" id="WP_358354073.1">
    <property type="nucleotide sequence ID" value="NZ_JBEZFP010000034.1"/>
</dbReference>
<evidence type="ECO:0000313" key="2">
    <source>
        <dbReference type="EMBL" id="MEU8134955.1"/>
    </source>
</evidence>
<evidence type="ECO:0000256" key="1">
    <source>
        <dbReference type="SAM" id="MobiDB-lite"/>
    </source>
</evidence>
<feature type="compositionally biased region" description="Polar residues" evidence="1">
    <location>
        <begin position="303"/>
        <end position="317"/>
    </location>
</feature>
<sequence>MPSGDVIRSNAPGGKASFPAASSAVAASSDDAVAAGDVGCVGTDAVGDAVTTGTWALSPVSGSDGIVSGSAGGGTELAGVGAADGSAADRRGGAFRAAAPTGTDAAEPPAPKTSFVVVDRVANPPGTAVSVVSTSVHLVPAFTRIGSTCCVQVNDPSGFAIVVLVAVNDVSTRTGCPVTRARRWASFSSIGAGPATDAPSLLPSSSTSTVSVPTPSADATTAATTAPARLPGQLPGHRKRLADNDKAPAPFVKGHHRRIRDVNVKIPTQGQLRTCPPRLAPLSRETARHLHPEPQRKNECNRAQRTQDQSTKASSQQTRRKSRGESYRLHSVPIKVCPWRRTRQGALVPAKFRSICARFTTNKKKI</sequence>
<feature type="region of interest" description="Disordered" evidence="1">
    <location>
        <begin position="195"/>
        <end position="255"/>
    </location>
</feature>
<accession>A0ABV3DGS5</accession>
<reference evidence="2 3" key="1">
    <citation type="submission" date="2024-06" db="EMBL/GenBank/DDBJ databases">
        <title>The Natural Products Discovery Center: Release of the First 8490 Sequenced Strains for Exploring Actinobacteria Biosynthetic Diversity.</title>
        <authorList>
            <person name="Kalkreuter E."/>
            <person name="Kautsar S.A."/>
            <person name="Yang D."/>
            <person name="Bader C.D."/>
            <person name="Teijaro C.N."/>
            <person name="Fluegel L."/>
            <person name="Davis C.M."/>
            <person name="Simpson J.R."/>
            <person name="Lauterbach L."/>
            <person name="Steele A.D."/>
            <person name="Gui C."/>
            <person name="Meng S."/>
            <person name="Li G."/>
            <person name="Viehrig K."/>
            <person name="Ye F."/>
            <person name="Su P."/>
            <person name="Kiefer A.F."/>
            <person name="Nichols A."/>
            <person name="Cepeda A.J."/>
            <person name="Yan W."/>
            <person name="Fan B."/>
            <person name="Jiang Y."/>
            <person name="Adhikari A."/>
            <person name="Zheng C.-J."/>
            <person name="Schuster L."/>
            <person name="Cowan T.M."/>
            <person name="Smanski M.J."/>
            <person name="Chevrette M.G."/>
            <person name="De Carvalho L.P.S."/>
            <person name="Shen B."/>
        </authorList>
    </citation>
    <scope>NUCLEOTIDE SEQUENCE [LARGE SCALE GENOMIC DNA]</scope>
    <source>
        <strain evidence="2 3">NPDC048946</strain>
    </source>
</reference>
<evidence type="ECO:0000313" key="3">
    <source>
        <dbReference type="Proteomes" id="UP001551482"/>
    </source>
</evidence>
<name>A0ABV3DGS5_9ACTN</name>
<gene>
    <name evidence="2" type="ORF">AB0C36_15725</name>
</gene>
<protein>
    <submittedName>
        <fullName evidence="2">Uncharacterized protein</fullName>
    </submittedName>
</protein>
<dbReference type="EMBL" id="JBEZFP010000034">
    <property type="protein sequence ID" value="MEU8134955.1"/>
    <property type="molecule type" value="Genomic_DNA"/>
</dbReference>
<organism evidence="2 3">
    <name type="scientific">Streptodolium elevatio</name>
    <dbReference type="NCBI Taxonomy" id="3157996"/>
    <lineage>
        <taxon>Bacteria</taxon>
        <taxon>Bacillati</taxon>
        <taxon>Actinomycetota</taxon>
        <taxon>Actinomycetes</taxon>
        <taxon>Kitasatosporales</taxon>
        <taxon>Streptomycetaceae</taxon>
        <taxon>Streptodolium</taxon>
    </lineage>
</organism>
<feature type="compositionally biased region" description="Basic and acidic residues" evidence="1">
    <location>
        <begin position="285"/>
        <end position="302"/>
    </location>
</feature>
<dbReference type="Proteomes" id="UP001551482">
    <property type="component" value="Unassembled WGS sequence"/>
</dbReference>